<dbReference type="InParanoid" id="A0A0C2ZIG8"/>
<dbReference type="EMBL" id="KN822052">
    <property type="protein sequence ID" value="KIM61423.1"/>
    <property type="molecule type" value="Genomic_DNA"/>
</dbReference>
<reference evidence="1 2" key="1">
    <citation type="submission" date="2014-04" db="EMBL/GenBank/DDBJ databases">
        <authorList>
            <consortium name="DOE Joint Genome Institute"/>
            <person name="Kuo A."/>
            <person name="Kohler A."/>
            <person name="Nagy L.G."/>
            <person name="Floudas D."/>
            <person name="Copeland A."/>
            <person name="Barry K.W."/>
            <person name="Cichocki N."/>
            <person name="Veneault-Fourrey C."/>
            <person name="LaButti K."/>
            <person name="Lindquist E.A."/>
            <person name="Lipzen A."/>
            <person name="Lundell T."/>
            <person name="Morin E."/>
            <person name="Murat C."/>
            <person name="Sun H."/>
            <person name="Tunlid A."/>
            <person name="Henrissat B."/>
            <person name="Grigoriev I.V."/>
            <person name="Hibbett D.S."/>
            <person name="Martin F."/>
            <person name="Nordberg H.P."/>
            <person name="Cantor M.N."/>
            <person name="Hua S.X."/>
        </authorList>
    </citation>
    <scope>NUCLEOTIDE SEQUENCE [LARGE SCALE GENOMIC DNA]</scope>
    <source>
        <strain evidence="1 2">Foug A</strain>
    </source>
</reference>
<accession>A0A0C2ZIG8</accession>
<dbReference type="HOGENOM" id="CLU_099691_1_0_1"/>
<name>A0A0C2ZIG8_9AGAM</name>
<dbReference type="AlphaFoldDB" id="A0A0C2ZIG8"/>
<sequence>LRKLAYKIVNSSTIILPAWKEMLINLCKTISLMPQYVATQWNSTLDLLEYALKHQEVVDLITQRRELGLRTFELTDNEWGVLEQLHSILKDATLYFSCSTPNLATVIPVMDHIHQELSKYSHDKKYVCSICAGVSLAKETLNRYYLCTDETKVYRIAMGKLDLFTFVAIN</sequence>
<proteinExistence type="predicted"/>
<gene>
    <name evidence="1" type="ORF">SCLCIDRAFT_122082</name>
</gene>
<dbReference type="OrthoDB" id="3252425at2759"/>
<dbReference type="Proteomes" id="UP000053989">
    <property type="component" value="Unassembled WGS sequence"/>
</dbReference>
<dbReference type="InterPro" id="IPR012337">
    <property type="entry name" value="RNaseH-like_sf"/>
</dbReference>
<organism evidence="1 2">
    <name type="scientific">Scleroderma citrinum Foug A</name>
    <dbReference type="NCBI Taxonomy" id="1036808"/>
    <lineage>
        <taxon>Eukaryota</taxon>
        <taxon>Fungi</taxon>
        <taxon>Dikarya</taxon>
        <taxon>Basidiomycota</taxon>
        <taxon>Agaricomycotina</taxon>
        <taxon>Agaricomycetes</taxon>
        <taxon>Agaricomycetidae</taxon>
        <taxon>Boletales</taxon>
        <taxon>Sclerodermatineae</taxon>
        <taxon>Sclerodermataceae</taxon>
        <taxon>Scleroderma</taxon>
    </lineage>
</organism>
<feature type="non-terminal residue" evidence="1">
    <location>
        <position position="1"/>
    </location>
</feature>
<protein>
    <submittedName>
        <fullName evidence="1">Uncharacterized protein</fullName>
    </submittedName>
</protein>
<evidence type="ECO:0000313" key="2">
    <source>
        <dbReference type="Proteomes" id="UP000053989"/>
    </source>
</evidence>
<reference evidence="2" key="2">
    <citation type="submission" date="2015-01" db="EMBL/GenBank/DDBJ databases">
        <title>Evolutionary Origins and Diversification of the Mycorrhizal Mutualists.</title>
        <authorList>
            <consortium name="DOE Joint Genome Institute"/>
            <consortium name="Mycorrhizal Genomics Consortium"/>
            <person name="Kohler A."/>
            <person name="Kuo A."/>
            <person name="Nagy L.G."/>
            <person name="Floudas D."/>
            <person name="Copeland A."/>
            <person name="Barry K.W."/>
            <person name="Cichocki N."/>
            <person name="Veneault-Fourrey C."/>
            <person name="LaButti K."/>
            <person name="Lindquist E.A."/>
            <person name="Lipzen A."/>
            <person name="Lundell T."/>
            <person name="Morin E."/>
            <person name="Murat C."/>
            <person name="Riley R."/>
            <person name="Ohm R."/>
            <person name="Sun H."/>
            <person name="Tunlid A."/>
            <person name="Henrissat B."/>
            <person name="Grigoriev I.V."/>
            <person name="Hibbett D.S."/>
            <person name="Martin F."/>
        </authorList>
    </citation>
    <scope>NUCLEOTIDE SEQUENCE [LARGE SCALE GENOMIC DNA]</scope>
    <source>
        <strain evidence="2">Foug A</strain>
    </source>
</reference>
<dbReference type="SUPFAM" id="SSF53098">
    <property type="entry name" value="Ribonuclease H-like"/>
    <property type="match status" value="1"/>
</dbReference>
<keyword evidence="2" id="KW-1185">Reference proteome</keyword>
<evidence type="ECO:0000313" key="1">
    <source>
        <dbReference type="EMBL" id="KIM61423.1"/>
    </source>
</evidence>